<protein>
    <submittedName>
        <fullName evidence="3">RNA-binding protein</fullName>
    </submittedName>
</protein>
<comment type="caution">
    <text evidence="3">The sequence shown here is derived from an EMBL/GenBank/DDBJ whole genome shotgun (WGS) entry which is preliminary data.</text>
</comment>
<dbReference type="Gene3D" id="3.10.290.10">
    <property type="entry name" value="RNA-binding S4 domain"/>
    <property type="match status" value="1"/>
</dbReference>
<dbReference type="Pfam" id="PF01479">
    <property type="entry name" value="S4"/>
    <property type="match status" value="1"/>
</dbReference>
<feature type="domain" description="RNA-binding S4" evidence="2">
    <location>
        <begin position="181"/>
        <end position="243"/>
    </location>
</feature>
<dbReference type="Proteomes" id="UP001312865">
    <property type="component" value="Unassembled WGS sequence"/>
</dbReference>
<dbReference type="Gene3D" id="3.30.70.330">
    <property type="match status" value="1"/>
</dbReference>
<evidence type="ECO:0000313" key="3">
    <source>
        <dbReference type="EMBL" id="MEI5906097.1"/>
    </source>
</evidence>
<dbReference type="SUPFAM" id="SSF55174">
    <property type="entry name" value="Alpha-L RNA-binding motif"/>
    <property type="match status" value="1"/>
</dbReference>
<name>A0ABU8HA12_9BACI</name>
<gene>
    <name evidence="3" type="ORF">WAK64_03300</name>
</gene>
<evidence type="ECO:0000313" key="4">
    <source>
        <dbReference type="Proteomes" id="UP001312865"/>
    </source>
</evidence>
<dbReference type="InterPro" id="IPR036986">
    <property type="entry name" value="S4_RNA-bd_sf"/>
</dbReference>
<evidence type="ECO:0000259" key="2">
    <source>
        <dbReference type="SMART" id="SM00363"/>
    </source>
</evidence>
<dbReference type="Pfam" id="PF17774">
    <property type="entry name" value="YlmH_RBD"/>
    <property type="match status" value="1"/>
</dbReference>
<dbReference type="SMART" id="SM00363">
    <property type="entry name" value="S4"/>
    <property type="match status" value="1"/>
</dbReference>
<evidence type="ECO:0000256" key="1">
    <source>
        <dbReference type="PROSITE-ProRule" id="PRU00182"/>
    </source>
</evidence>
<proteinExistence type="predicted"/>
<accession>A0ABU8HA12</accession>
<reference evidence="3 4" key="1">
    <citation type="journal article" date="2018" name="J. Microbiol.">
        <title>Bacillus spongiae sp. nov., isolated from sponge of Jeju Island.</title>
        <authorList>
            <person name="Lee G.E."/>
            <person name="Im W.T."/>
            <person name="Park J.S."/>
        </authorList>
    </citation>
    <scope>NUCLEOTIDE SEQUENCE [LARGE SCALE GENOMIC DNA]</scope>
    <source>
        <strain evidence="3 4">135PIL107-10</strain>
    </source>
</reference>
<dbReference type="PANTHER" id="PTHR13633:SF3">
    <property type="entry name" value="MITOCHONDRIAL TRANSCRIPTION RESCUE FACTOR 1"/>
    <property type="match status" value="1"/>
</dbReference>
<dbReference type="PROSITE" id="PS50889">
    <property type="entry name" value="S4"/>
    <property type="match status" value="1"/>
</dbReference>
<dbReference type="InterPro" id="IPR040591">
    <property type="entry name" value="RqcP2_RBD"/>
</dbReference>
<dbReference type="CDD" id="cd00165">
    <property type="entry name" value="S4"/>
    <property type="match status" value="1"/>
</dbReference>
<dbReference type="InterPro" id="IPR002942">
    <property type="entry name" value="S4_RNA-bd"/>
</dbReference>
<dbReference type="PANTHER" id="PTHR13633">
    <property type="entry name" value="MITOCHONDRIAL TRANSCRIPTION RESCUE FACTOR 1"/>
    <property type="match status" value="1"/>
</dbReference>
<keyword evidence="1" id="KW-0694">RNA-binding</keyword>
<dbReference type="InterPro" id="IPR012677">
    <property type="entry name" value="Nucleotide-bd_a/b_plait_sf"/>
</dbReference>
<dbReference type="Gene3D" id="3.30.1370.160">
    <property type="match status" value="1"/>
</dbReference>
<dbReference type="EMBL" id="JBBAXC010000002">
    <property type="protein sequence ID" value="MEI5906097.1"/>
    <property type="molecule type" value="Genomic_DNA"/>
</dbReference>
<sequence length="257" mass="29647">MNIYQHFREDERDFIDTVLAWKDDVDHQFAPKLTNFLDPREQFIVASIIGQNDDVAYSFFGGGEVVERKRCFLYPSYFKPDVEDYRISLFQIHYHQKFNTLDHRQVLGSLMSIGLGREKFGDILFDNGIIQFFADSDLKDYVMMNFESVGKATIKVDEIPLENALKATDIWKESMETVSSLRLDVVLSALLNMGRSKSRLLISSGKVKVNWREEESSSFLCEPGDIISIRGYGRIKVMAVEGKTKKDKWRMTVGLLK</sequence>
<dbReference type="RefSeq" id="WP_336585518.1">
    <property type="nucleotide sequence ID" value="NZ_JBBAXC010000002.1"/>
</dbReference>
<keyword evidence="4" id="KW-1185">Reference proteome</keyword>
<organism evidence="3 4">
    <name type="scientific">Bacillus spongiae</name>
    <dbReference type="NCBI Taxonomy" id="2683610"/>
    <lineage>
        <taxon>Bacteria</taxon>
        <taxon>Bacillati</taxon>
        <taxon>Bacillota</taxon>
        <taxon>Bacilli</taxon>
        <taxon>Bacillales</taxon>
        <taxon>Bacillaceae</taxon>
        <taxon>Bacillus</taxon>
    </lineage>
</organism>